<evidence type="ECO:0000313" key="2">
    <source>
        <dbReference type="EMBL" id="STE89449.1"/>
    </source>
</evidence>
<reference evidence="2 3" key="1">
    <citation type="submission" date="2018-06" db="EMBL/GenBank/DDBJ databases">
        <authorList>
            <consortium name="Pathogen Informatics"/>
            <person name="Doyle S."/>
        </authorList>
    </citation>
    <scope>NUCLEOTIDE SEQUENCE [LARGE SCALE GENOMIC DNA]</scope>
    <source>
        <strain evidence="2 3">NCTC10418</strain>
    </source>
</reference>
<dbReference type="GO" id="GO:0005886">
    <property type="term" value="C:plasma membrane"/>
    <property type="evidence" value="ECO:0007669"/>
    <property type="project" value="UniProtKB-SubCell"/>
</dbReference>
<dbReference type="PANTHER" id="PTHR30443">
    <property type="entry name" value="INNER MEMBRANE PROTEIN"/>
    <property type="match status" value="1"/>
</dbReference>
<gene>
    <name evidence="2" type="primary">yijP_3</name>
    <name evidence="2" type="ORF">NCTC10418_07195</name>
</gene>
<organism evidence="2 3">
    <name type="scientific">Escherichia coli</name>
    <dbReference type="NCBI Taxonomy" id="562"/>
    <lineage>
        <taxon>Bacteria</taxon>
        <taxon>Pseudomonadati</taxon>
        <taxon>Pseudomonadota</taxon>
        <taxon>Gammaproteobacteria</taxon>
        <taxon>Enterobacterales</taxon>
        <taxon>Enterobacteriaceae</taxon>
        <taxon>Escherichia</taxon>
    </lineage>
</organism>
<feature type="region of interest" description="Disordered" evidence="1">
    <location>
        <begin position="40"/>
        <end position="62"/>
    </location>
</feature>
<evidence type="ECO:0000313" key="3">
    <source>
        <dbReference type="Proteomes" id="UP000255460"/>
    </source>
</evidence>
<evidence type="ECO:0000256" key="1">
    <source>
        <dbReference type="SAM" id="MobiDB-lite"/>
    </source>
</evidence>
<dbReference type="EC" id="2.7.-.-" evidence="2"/>
<protein>
    <submittedName>
        <fullName evidence="2">Inner membrane protein</fullName>
        <ecNumber evidence="2">2.7.-.-</ecNumber>
    </submittedName>
</protein>
<dbReference type="EMBL" id="UFZQ01000001">
    <property type="protein sequence ID" value="STE89449.1"/>
    <property type="molecule type" value="Genomic_DNA"/>
</dbReference>
<name>A0A376L3N5_ECOLX</name>
<sequence length="62" mass="7362">MMKQAGYKTFWITNQQTMTARNTMLTVFSRQTDKQYYMNQQRTQSAREIRHQRAEAVPGCAE</sequence>
<dbReference type="GO" id="GO:0016776">
    <property type="term" value="F:phosphotransferase activity, phosphate group as acceptor"/>
    <property type="evidence" value="ECO:0007669"/>
    <property type="project" value="TreeGrafter"/>
</dbReference>
<keyword evidence="2" id="KW-0808">Transferase</keyword>
<dbReference type="GO" id="GO:0009244">
    <property type="term" value="P:lipopolysaccharide core region biosynthetic process"/>
    <property type="evidence" value="ECO:0007669"/>
    <property type="project" value="TreeGrafter"/>
</dbReference>
<proteinExistence type="predicted"/>
<dbReference type="AlphaFoldDB" id="A0A376L3N5"/>
<dbReference type="InterPro" id="IPR040423">
    <property type="entry name" value="PEA_transferase"/>
</dbReference>
<accession>A0A376L3N5</accession>
<dbReference type="PANTHER" id="PTHR30443:SF2">
    <property type="entry name" value="PHOSPHOETHANOLAMINE TRANSFERASE EPTC"/>
    <property type="match status" value="1"/>
</dbReference>
<dbReference type="Proteomes" id="UP000255460">
    <property type="component" value="Unassembled WGS sequence"/>
</dbReference>
<feature type="compositionally biased region" description="Basic and acidic residues" evidence="1">
    <location>
        <begin position="45"/>
        <end position="54"/>
    </location>
</feature>